<proteinExistence type="predicted"/>
<feature type="region of interest" description="Disordered" evidence="1">
    <location>
        <begin position="1"/>
        <end position="106"/>
    </location>
</feature>
<organism evidence="2 3">
    <name type="scientific">Bursaphelenchus okinawaensis</name>
    <dbReference type="NCBI Taxonomy" id="465554"/>
    <lineage>
        <taxon>Eukaryota</taxon>
        <taxon>Metazoa</taxon>
        <taxon>Ecdysozoa</taxon>
        <taxon>Nematoda</taxon>
        <taxon>Chromadorea</taxon>
        <taxon>Rhabditida</taxon>
        <taxon>Tylenchina</taxon>
        <taxon>Tylenchomorpha</taxon>
        <taxon>Aphelenchoidea</taxon>
        <taxon>Aphelenchoididae</taxon>
        <taxon>Bursaphelenchus</taxon>
    </lineage>
</organism>
<evidence type="ECO:0000313" key="3">
    <source>
        <dbReference type="Proteomes" id="UP000614601"/>
    </source>
</evidence>
<protein>
    <submittedName>
        <fullName evidence="2">Uncharacterized protein</fullName>
    </submittedName>
</protein>
<feature type="compositionally biased region" description="Polar residues" evidence="1">
    <location>
        <begin position="96"/>
        <end position="105"/>
    </location>
</feature>
<feature type="region of interest" description="Disordered" evidence="1">
    <location>
        <begin position="247"/>
        <end position="275"/>
    </location>
</feature>
<evidence type="ECO:0000313" key="2">
    <source>
        <dbReference type="EMBL" id="CAD5214169.1"/>
    </source>
</evidence>
<comment type="caution">
    <text evidence="2">The sequence shown here is derived from an EMBL/GenBank/DDBJ whole genome shotgun (WGS) entry which is preliminary data.</text>
</comment>
<reference evidence="2" key="1">
    <citation type="submission" date="2020-09" db="EMBL/GenBank/DDBJ databases">
        <authorList>
            <person name="Kikuchi T."/>
        </authorList>
    </citation>
    <scope>NUCLEOTIDE SEQUENCE</scope>
    <source>
        <strain evidence="2">SH1</strain>
    </source>
</reference>
<dbReference type="EMBL" id="CAJFDH010000003">
    <property type="protein sequence ID" value="CAD5214169.1"/>
    <property type="molecule type" value="Genomic_DNA"/>
</dbReference>
<name>A0A811KF96_9BILA</name>
<evidence type="ECO:0000256" key="1">
    <source>
        <dbReference type="SAM" id="MobiDB-lite"/>
    </source>
</evidence>
<dbReference type="OrthoDB" id="10635206at2759"/>
<sequence>MNRQRTGIKPPSVGINRGSSMSNLTRPTISSSGRTTIAGRTSSVPPKAAKATDQPGIQRKLTFMSSVPKRKPVADPVHSEKPVQDENKGFKPSLPMKSNASSSNAEFRPMSSIDLDTLVRNNQNGITRMTVMSMDFRDPAQRQAFIEMKKILKQRQSMDFRNKPPTVSSVSSVEGIRSALRNHDLNRLDDRNKNVKFAEPSKDVTPTSRQFLQKVQNTPSILQTPQMPRKSVYNTPRRFASTVNERLSEGAEYEESPPEPTPKTLDFDEDENENPLPELVNLSISGPTKSTNGTNSVTCPSGGNYGANGTSSGISNITSNGVSNGISSGMSNGTHTGMKNGTTSPINGTNVSNTQSTSGVTVISTNSTTPDETTPVANSVEKTKNLLLEFSESFNSLTFAEIQLLKTKLPQGSMSSLKTAFEVIFMK</sequence>
<dbReference type="EMBL" id="CAJFCW020000003">
    <property type="protein sequence ID" value="CAG9102221.1"/>
    <property type="molecule type" value="Genomic_DNA"/>
</dbReference>
<accession>A0A811KF96</accession>
<feature type="region of interest" description="Disordered" evidence="1">
    <location>
        <begin position="349"/>
        <end position="376"/>
    </location>
</feature>
<keyword evidence="3" id="KW-1185">Reference proteome</keyword>
<gene>
    <name evidence="2" type="ORF">BOKJ2_LOCUS5458</name>
</gene>
<dbReference type="AlphaFoldDB" id="A0A811KF96"/>
<feature type="compositionally biased region" description="Basic and acidic residues" evidence="1">
    <location>
        <begin position="77"/>
        <end position="89"/>
    </location>
</feature>
<feature type="compositionally biased region" description="Polar residues" evidence="1">
    <location>
        <begin position="17"/>
        <end position="44"/>
    </location>
</feature>
<dbReference type="Proteomes" id="UP000614601">
    <property type="component" value="Unassembled WGS sequence"/>
</dbReference>
<dbReference type="Proteomes" id="UP000783686">
    <property type="component" value="Unassembled WGS sequence"/>
</dbReference>